<feature type="non-terminal residue" evidence="1">
    <location>
        <position position="1"/>
    </location>
</feature>
<evidence type="ECO:0000313" key="2">
    <source>
        <dbReference type="Proteomes" id="UP000789920"/>
    </source>
</evidence>
<sequence length="587" mass="69998">FDKLIKDSDLIYQQKTILQNNRNRRLNLLQVNLFEYYKKAIQQTIAISILQELHKEISESNILANNKLILYDLIKEKIDNFRQEEEFENIKKKIEKENSAANLEVNIKEEIDFKTKYIDQNKKNELHLIRNQKIKSLKGAVDFLRINEEIENESLLSNLLDNNLFDDLIQTNGFLVENQRQLLQTTRKKRLQLLVNNYYNTLKKEIEISKDLEQLNDGGYFDERIGEVREEYLDSDNSKEKLHILRRSRIDRLLGSEEDQRYDLIRDIINNTENIEEISDSSEIFTDIRVLNQTLLTGNRDKSELEKERKTQYNNGLYDIISSAIKIEEDIDKLEKEWEEAIENNLDQNFLTGKLKTILQQNRLDRIKELKENENDTKTPKTPKRPLEDDDIPARNLDKAEQNRDKLGTSDKQINFIINQYKKTLSQVDLLKYFPTRKNKPIANIIKKVYDTSRDKNSLLEVLYLNWVLGKDEKYLLNKKFTRKKINEVNNLVKDINNYLYEEQRKKAMMNQERLEKDKNFKKLRRYPMFFLPTEFSWDNPLRMDQEKIDIIKSINLIIIEYKKSLANILEITVENINTIQDSLNQL</sequence>
<protein>
    <submittedName>
        <fullName evidence="1">1882_t:CDS:1</fullName>
    </submittedName>
</protein>
<dbReference type="EMBL" id="CAJVQC010062795">
    <property type="protein sequence ID" value="CAG8803037.1"/>
    <property type="molecule type" value="Genomic_DNA"/>
</dbReference>
<proteinExistence type="predicted"/>
<keyword evidence="2" id="KW-1185">Reference proteome</keyword>
<name>A0ACA9RPC6_9GLOM</name>
<feature type="non-terminal residue" evidence="1">
    <location>
        <position position="587"/>
    </location>
</feature>
<organism evidence="1 2">
    <name type="scientific">Racocetra persica</name>
    <dbReference type="NCBI Taxonomy" id="160502"/>
    <lineage>
        <taxon>Eukaryota</taxon>
        <taxon>Fungi</taxon>
        <taxon>Fungi incertae sedis</taxon>
        <taxon>Mucoromycota</taxon>
        <taxon>Glomeromycotina</taxon>
        <taxon>Glomeromycetes</taxon>
        <taxon>Diversisporales</taxon>
        <taxon>Gigasporaceae</taxon>
        <taxon>Racocetra</taxon>
    </lineage>
</organism>
<accession>A0ACA9RPC6</accession>
<comment type="caution">
    <text evidence="1">The sequence shown here is derived from an EMBL/GenBank/DDBJ whole genome shotgun (WGS) entry which is preliminary data.</text>
</comment>
<gene>
    <name evidence="1" type="ORF">RPERSI_LOCUS21441</name>
</gene>
<dbReference type="Proteomes" id="UP000789920">
    <property type="component" value="Unassembled WGS sequence"/>
</dbReference>
<reference evidence="1" key="1">
    <citation type="submission" date="2021-06" db="EMBL/GenBank/DDBJ databases">
        <authorList>
            <person name="Kallberg Y."/>
            <person name="Tangrot J."/>
            <person name="Rosling A."/>
        </authorList>
    </citation>
    <scope>NUCLEOTIDE SEQUENCE</scope>
    <source>
        <strain evidence="1">MA461A</strain>
    </source>
</reference>
<evidence type="ECO:0000313" key="1">
    <source>
        <dbReference type="EMBL" id="CAG8803037.1"/>
    </source>
</evidence>